<proteinExistence type="inferred from homology"/>
<dbReference type="Proteomes" id="UP000076761">
    <property type="component" value="Unassembled WGS sequence"/>
</dbReference>
<organism evidence="3 4">
    <name type="scientific">Neolentinus lepideus HHB14362 ss-1</name>
    <dbReference type="NCBI Taxonomy" id="1314782"/>
    <lineage>
        <taxon>Eukaryota</taxon>
        <taxon>Fungi</taxon>
        <taxon>Dikarya</taxon>
        <taxon>Basidiomycota</taxon>
        <taxon>Agaricomycotina</taxon>
        <taxon>Agaricomycetes</taxon>
        <taxon>Gloeophyllales</taxon>
        <taxon>Gloeophyllaceae</taxon>
        <taxon>Neolentinus</taxon>
    </lineage>
</organism>
<dbReference type="InParanoid" id="A0A165SEC4"/>
<keyword evidence="2" id="KW-0560">Oxidoreductase</keyword>
<dbReference type="PANTHER" id="PTHR43669:SF4">
    <property type="entry name" value="SHORT-CHAIN DEHYDROGENASE"/>
    <property type="match status" value="1"/>
</dbReference>
<dbReference type="STRING" id="1314782.A0A165SEC4"/>
<dbReference type="InterPro" id="IPR002347">
    <property type="entry name" value="SDR_fam"/>
</dbReference>
<evidence type="ECO:0000313" key="3">
    <source>
        <dbReference type="EMBL" id="KZT25031.1"/>
    </source>
</evidence>
<dbReference type="SUPFAM" id="SSF51735">
    <property type="entry name" value="NAD(P)-binding Rossmann-fold domains"/>
    <property type="match status" value="1"/>
</dbReference>
<sequence length="234" mass="24991">MSSPVLLVLGAGPNVGLAVARKFAKQGYKVALAARNPNDEVSKAADLVLKADFSDPSAVVSTFDKVKEKLGIPTVVVYNAYSVHLTPEDPFSISVTDFNTDMVVNTTSAFAAAQEATRGFDQLPADASKTFIFTGNNLNIPGRRLLVATSSGTGKSATAHFIANAASANLSKGYKYYYADERTPEGETVKFDNSGDAHGEFYYDLAQDPKQGAWLATFVKGKGYVDFSATDRGY</sequence>
<dbReference type="InterPro" id="IPR036291">
    <property type="entry name" value="NAD(P)-bd_dom_sf"/>
</dbReference>
<dbReference type="Gene3D" id="3.40.50.720">
    <property type="entry name" value="NAD(P)-binding Rossmann-like Domain"/>
    <property type="match status" value="1"/>
</dbReference>
<dbReference type="OrthoDB" id="5336600at2759"/>
<dbReference type="PANTHER" id="PTHR43669">
    <property type="entry name" value="5-KETO-D-GLUCONATE 5-REDUCTASE"/>
    <property type="match status" value="1"/>
</dbReference>
<protein>
    <submittedName>
        <fullName evidence="3">Putative short chain type dehydrogenase</fullName>
    </submittedName>
</protein>
<comment type="similarity">
    <text evidence="1">Belongs to the short-chain dehydrogenases/reductases (SDR) family.</text>
</comment>
<evidence type="ECO:0000256" key="1">
    <source>
        <dbReference type="ARBA" id="ARBA00006484"/>
    </source>
</evidence>
<dbReference type="Pfam" id="PF00106">
    <property type="entry name" value="adh_short"/>
    <property type="match status" value="1"/>
</dbReference>
<dbReference type="AlphaFoldDB" id="A0A165SEC4"/>
<keyword evidence="4" id="KW-1185">Reference proteome</keyword>
<gene>
    <name evidence="3" type="ORF">NEOLEDRAFT_1066035</name>
</gene>
<reference evidence="3 4" key="1">
    <citation type="journal article" date="2016" name="Mol. Biol. Evol.">
        <title>Comparative Genomics of Early-Diverging Mushroom-Forming Fungi Provides Insights into the Origins of Lignocellulose Decay Capabilities.</title>
        <authorList>
            <person name="Nagy L.G."/>
            <person name="Riley R."/>
            <person name="Tritt A."/>
            <person name="Adam C."/>
            <person name="Daum C."/>
            <person name="Floudas D."/>
            <person name="Sun H."/>
            <person name="Yadav J.S."/>
            <person name="Pangilinan J."/>
            <person name="Larsson K.H."/>
            <person name="Matsuura K."/>
            <person name="Barry K."/>
            <person name="Labutti K."/>
            <person name="Kuo R."/>
            <person name="Ohm R.A."/>
            <person name="Bhattacharya S.S."/>
            <person name="Shirouzu T."/>
            <person name="Yoshinaga Y."/>
            <person name="Martin F.M."/>
            <person name="Grigoriev I.V."/>
            <person name="Hibbett D.S."/>
        </authorList>
    </citation>
    <scope>NUCLEOTIDE SEQUENCE [LARGE SCALE GENOMIC DNA]</scope>
    <source>
        <strain evidence="3 4">HHB14362 ss-1</strain>
    </source>
</reference>
<evidence type="ECO:0000313" key="4">
    <source>
        <dbReference type="Proteomes" id="UP000076761"/>
    </source>
</evidence>
<dbReference type="EMBL" id="KV425574">
    <property type="protein sequence ID" value="KZT25031.1"/>
    <property type="molecule type" value="Genomic_DNA"/>
</dbReference>
<dbReference type="GO" id="GO:0016491">
    <property type="term" value="F:oxidoreductase activity"/>
    <property type="evidence" value="ECO:0007669"/>
    <property type="project" value="UniProtKB-KW"/>
</dbReference>
<evidence type="ECO:0000256" key="2">
    <source>
        <dbReference type="ARBA" id="ARBA00023002"/>
    </source>
</evidence>
<accession>A0A165SEC4</accession>
<name>A0A165SEC4_9AGAM</name>